<dbReference type="OrthoDB" id="339151at2759"/>
<evidence type="ECO:0000313" key="7">
    <source>
        <dbReference type="Proteomes" id="UP000266861"/>
    </source>
</evidence>
<dbReference type="GO" id="GO:0003729">
    <property type="term" value="F:mRNA binding"/>
    <property type="evidence" value="ECO:0007669"/>
    <property type="project" value="TreeGrafter"/>
</dbReference>
<feature type="region of interest" description="Disordered" evidence="3">
    <location>
        <begin position="252"/>
        <end position="307"/>
    </location>
</feature>
<feature type="compositionally biased region" description="Basic residues" evidence="3">
    <location>
        <begin position="729"/>
        <end position="743"/>
    </location>
</feature>
<dbReference type="InterPro" id="IPR039539">
    <property type="entry name" value="Ras_GTPase_bind_prot"/>
</dbReference>
<feature type="compositionally biased region" description="Polar residues" evidence="3">
    <location>
        <begin position="503"/>
        <end position="549"/>
    </location>
</feature>
<feature type="region of interest" description="Disordered" evidence="3">
    <location>
        <begin position="719"/>
        <end position="743"/>
    </location>
</feature>
<evidence type="ECO:0000256" key="2">
    <source>
        <dbReference type="PROSITE-ProRule" id="PRU00176"/>
    </source>
</evidence>
<dbReference type="SMART" id="SM00360">
    <property type="entry name" value="RRM"/>
    <property type="match status" value="1"/>
</dbReference>
<dbReference type="PROSITE" id="PS50177">
    <property type="entry name" value="NTF2_DOMAIN"/>
    <property type="match status" value="1"/>
</dbReference>
<feature type="compositionally biased region" description="Polar residues" evidence="3">
    <location>
        <begin position="283"/>
        <end position="298"/>
    </location>
</feature>
<accession>A0A397JF98</accession>
<name>A0A397JF98_9GLOM</name>
<feature type="compositionally biased region" description="Low complexity" evidence="3">
    <location>
        <begin position="610"/>
        <end position="623"/>
    </location>
</feature>
<dbReference type="EMBL" id="PQFF01000043">
    <property type="protein sequence ID" value="RHZ86701.1"/>
    <property type="molecule type" value="Genomic_DNA"/>
</dbReference>
<evidence type="ECO:0000313" key="6">
    <source>
        <dbReference type="EMBL" id="RHZ86701.1"/>
    </source>
</evidence>
<dbReference type="PANTHER" id="PTHR10693:SF20">
    <property type="entry name" value="AT27578P"/>
    <property type="match status" value="1"/>
</dbReference>
<evidence type="ECO:0000256" key="3">
    <source>
        <dbReference type="SAM" id="MobiDB-lite"/>
    </source>
</evidence>
<evidence type="ECO:0000259" key="4">
    <source>
        <dbReference type="PROSITE" id="PS50102"/>
    </source>
</evidence>
<dbReference type="STRING" id="1348612.A0A397JF98"/>
<sequence>MAATATAPTNTNTQTTTVAGGGPSAGQKVNTSEVGWLFVHEYYTFLNKEPSRLHCFYGGKSTLIHGYEGEQVKPFQGEKEIQEKIQELDLDNCRVLVTNVDSQASQNGGIVIQVLGEMSNRGESSRKFAQTFFLAVQPNGYFVLNDIIRFLKEDEDIYEESDEVETEIPSTIKETMTNDEEVNLVSPSGTLVEEPINNRSVTETTTTIEAVELNQIPTPTDTTNNVTVNGVNGIEVPSSTLKVKDEIQAIRPNIERKEEPIESAQPPSSESVTKVDQPKSLAASVSTDNITKVDQPKSSPEIPKAASPVDNILSPHVPSQTVPPIAAIPTSVNKGLPATNISVTNTEVISKPVVDNSQLVINQSSNTQAVSTKQTINSMTNGQQTNAKQSVSIPRSPNVDSNEQISGKQQSPNSVSNQNPRSLNGQTYAQKSTTTSVPNGQPNQVQRNVGPQVANVQNTNSQREGSPIRNNLTIQNSVTPVVNGNVQRSTSPVENSRRPTSPPTKNVSDQNPSAKHMNGQSITPEINAQGSSDAPQKNGQVQTVSNQVGTTPVSQTSATSQQANVQQQPPKQQGQVTWANLAANDHDKWGISNALADIKGHVTSVAAPVQKTQQKSTSQQQRQHNARDNRDNRDNRDHQDRRQDGNRGNNRRNSETGLSIYVRGITQSMNRESLLNAFKTFGFVSHIDVVHSKSCAFVEYNNAEAYKAALNAQTIKVGNESVSTEERRGHSRRNNNKPQRAKY</sequence>
<dbReference type="InterPro" id="IPR035979">
    <property type="entry name" value="RBD_domain_sf"/>
</dbReference>
<dbReference type="Proteomes" id="UP000266861">
    <property type="component" value="Unassembled WGS sequence"/>
</dbReference>
<feature type="compositionally biased region" description="Basic and acidic residues" evidence="3">
    <location>
        <begin position="625"/>
        <end position="645"/>
    </location>
</feature>
<dbReference type="CDD" id="cd00780">
    <property type="entry name" value="NTF2"/>
    <property type="match status" value="1"/>
</dbReference>
<dbReference type="FunFam" id="3.10.450.50:FF:000003">
    <property type="entry name" value="Nuclear transport factor 2 family protein"/>
    <property type="match status" value="1"/>
</dbReference>
<dbReference type="Gene3D" id="3.10.450.50">
    <property type="match status" value="1"/>
</dbReference>
<dbReference type="CDD" id="cd00590">
    <property type="entry name" value="RRM_SF"/>
    <property type="match status" value="1"/>
</dbReference>
<dbReference type="InterPro" id="IPR032710">
    <property type="entry name" value="NTF2-like_dom_sf"/>
</dbReference>
<dbReference type="AlphaFoldDB" id="A0A397JF98"/>
<feature type="domain" description="NTF2" evidence="5">
    <location>
        <begin position="34"/>
        <end position="150"/>
    </location>
</feature>
<feature type="compositionally biased region" description="Polar residues" evidence="3">
    <location>
        <begin position="265"/>
        <end position="274"/>
    </location>
</feature>
<dbReference type="GO" id="GO:1990904">
    <property type="term" value="C:ribonucleoprotein complex"/>
    <property type="evidence" value="ECO:0007669"/>
    <property type="project" value="TreeGrafter"/>
</dbReference>
<evidence type="ECO:0000256" key="1">
    <source>
        <dbReference type="ARBA" id="ARBA00022884"/>
    </source>
</evidence>
<dbReference type="InterPro" id="IPR018222">
    <property type="entry name" value="Nuclear_transport_factor_2_euk"/>
</dbReference>
<dbReference type="InterPro" id="IPR012677">
    <property type="entry name" value="Nucleotide-bd_a/b_plait_sf"/>
</dbReference>
<feature type="domain" description="RRM" evidence="4">
    <location>
        <begin position="658"/>
        <end position="729"/>
    </location>
</feature>
<reference evidence="6 7" key="1">
    <citation type="submission" date="2018-08" db="EMBL/GenBank/DDBJ databases">
        <title>Genome and evolution of the arbuscular mycorrhizal fungus Diversispora epigaea (formerly Glomus versiforme) and its bacterial endosymbionts.</title>
        <authorList>
            <person name="Sun X."/>
            <person name="Fei Z."/>
            <person name="Harrison M."/>
        </authorList>
    </citation>
    <scope>NUCLEOTIDE SEQUENCE [LARGE SCALE GENOMIC DNA]</scope>
    <source>
        <strain evidence="6 7">IT104</strain>
    </source>
</reference>
<feature type="region of interest" description="Disordered" evidence="3">
    <location>
        <begin position="365"/>
        <end position="576"/>
    </location>
</feature>
<evidence type="ECO:0000259" key="5">
    <source>
        <dbReference type="PROSITE" id="PS50177"/>
    </source>
</evidence>
<gene>
    <name evidence="6" type="ORF">Glove_46g146</name>
</gene>
<keyword evidence="7" id="KW-1185">Reference proteome</keyword>
<dbReference type="Pfam" id="PF00076">
    <property type="entry name" value="RRM_1"/>
    <property type="match status" value="1"/>
</dbReference>
<dbReference type="InterPro" id="IPR000504">
    <property type="entry name" value="RRM_dom"/>
</dbReference>
<feature type="region of interest" description="Disordered" evidence="3">
    <location>
        <begin position="1"/>
        <end position="25"/>
    </location>
</feature>
<dbReference type="GO" id="GO:0005829">
    <property type="term" value="C:cytosol"/>
    <property type="evidence" value="ECO:0007669"/>
    <property type="project" value="TreeGrafter"/>
</dbReference>
<dbReference type="InterPro" id="IPR002075">
    <property type="entry name" value="NTF2_dom"/>
</dbReference>
<organism evidence="6 7">
    <name type="scientific">Diversispora epigaea</name>
    <dbReference type="NCBI Taxonomy" id="1348612"/>
    <lineage>
        <taxon>Eukaryota</taxon>
        <taxon>Fungi</taxon>
        <taxon>Fungi incertae sedis</taxon>
        <taxon>Mucoromycota</taxon>
        <taxon>Glomeromycotina</taxon>
        <taxon>Glomeromycetes</taxon>
        <taxon>Diversisporales</taxon>
        <taxon>Diversisporaceae</taxon>
        <taxon>Diversispora</taxon>
    </lineage>
</organism>
<dbReference type="PROSITE" id="PS50102">
    <property type="entry name" value="RRM"/>
    <property type="match status" value="1"/>
</dbReference>
<keyword evidence="1 2" id="KW-0694">RNA-binding</keyword>
<dbReference type="Gene3D" id="3.30.70.330">
    <property type="match status" value="1"/>
</dbReference>
<feature type="compositionally biased region" description="Polar residues" evidence="3">
    <location>
        <begin position="365"/>
        <end position="494"/>
    </location>
</feature>
<protein>
    <recommendedName>
        <fullName evidence="8">NTF2 domain-containing protein</fullName>
    </recommendedName>
</protein>
<dbReference type="SUPFAM" id="SSF54427">
    <property type="entry name" value="NTF2-like"/>
    <property type="match status" value="1"/>
</dbReference>
<feature type="compositionally biased region" description="Low complexity" evidence="3">
    <location>
        <begin position="550"/>
        <end position="576"/>
    </location>
</feature>
<dbReference type="PANTHER" id="PTHR10693">
    <property type="entry name" value="RAS GTPASE-ACTIVATING PROTEIN-BINDING PROTEIN"/>
    <property type="match status" value="1"/>
</dbReference>
<feature type="compositionally biased region" description="Low complexity" evidence="3">
    <location>
        <begin position="1"/>
        <end position="18"/>
    </location>
</feature>
<dbReference type="SUPFAM" id="SSF54928">
    <property type="entry name" value="RNA-binding domain, RBD"/>
    <property type="match status" value="1"/>
</dbReference>
<comment type="caution">
    <text evidence="6">The sequence shown here is derived from an EMBL/GenBank/DDBJ whole genome shotgun (WGS) entry which is preliminary data.</text>
</comment>
<proteinExistence type="predicted"/>
<evidence type="ECO:0008006" key="8">
    <source>
        <dbReference type="Google" id="ProtNLM"/>
    </source>
</evidence>
<dbReference type="Pfam" id="PF02136">
    <property type="entry name" value="NTF2"/>
    <property type="match status" value="1"/>
</dbReference>
<feature type="region of interest" description="Disordered" evidence="3">
    <location>
        <begin position="608"/>
        <end position="655"/>
    </location>
</feature>